<organism evidence="1 2">
    <name type="scientific">Dyella nitratireducens</name>
    <dbReference type="NCBI Taxonomy" id="1849580"/>
    <lineage>
        <taxon>Bacteria</taxon>
        <taxon>Pseudomonadati</taxon>
        <taxon>Pseudomonadota</taxon>
        <taxon>Gammaproteobacteria</taxon>
        <taxon>Lysobacterales</taxon>
        <taxon>Rhodanobacteraceae</taxon>
        <taxon>Dyella</taxon>
    </lineage>
</organism>
<keyword evidence="2" id="KW-1185">Reference proteome</keyword>
<comment type="caution">
    <text evidence="1">The sequence shown here is derived from an EMBL/GenBank/DDBJ whole genome shotgun (WGS) entry which is preliminary data.</text>
</comment>
<dbReference type="EMBL" id="BMJA01000002">
    <property type="protein sequence ID" value="GGA36240.1"/>
    <property type="molecule type" value="Genomic_DNA"/>
</dbReference>
<proteinExistence type="predicted"/>
<reference evidence="2" key="1">
    <citation type="journal article" date="2019" name="Int. J. Syst. Evol. Microbiol.">
        <title>The Global Catalogue of Microorganisms (GCM) 10K type strain sequencing project: providing services to taxonomists for standard genome sequencing and annotation.</title>
        <authorList>
            <consortium name="The Broad Institute Genomics Platform"/>
            <consortium name="The Broad Institute Genome Sequencing Center for Infectious Disease"/>
            <person name="Wu L."/>
            <person name="Ma J."/>
        </authorList>
    </citation>
    <scope>NUCLEOTIDE SEQUENCE [LARGE SCALE GENOMIC DNA]</scope>
    <source>
        <strain evidence="2">CGMCC 1.15439</strain>
    </source>
</reference>
<evidence type="ECO:0000313" key="1">
    <source>
        <dbReference type="EMBL" id="GGA36240.1"/>
    </source>
</evidence>
<dbReference type="Proteomes" id="UP000620046">
    <property type="component" value="Unassembled WGS sequence"/>
</dbReference>
<sequence>MTMNDVAALPHVWPGIRIHVIDIVQPPGIGMAFMRDMDAHPTIVSTAQRAESAAAAAKKVRSVLCEAIMAISMRQVH</sequence>
<evidence type="ECO:0000313" key="2">
    <source>
        <dbReference type="Proteomes" id="UP000620046"/>
    </source>
</evidence>
<gene>
    <name evidence="1" type="ORF">GCM10010981_26660</name>
</gene>
<protein>
    <submittedName>
        <fullName evidence="1">Uncharacterized protein</fullName>
    </submittedName>
</protein>
<name>A0ABQ1G443_9GAMM</name>
<accession>A0ABQ1G443</accession>